<dbReference type="Pfam" id="PF01055">
    <property type="entry name" value="Glyco_hydro_31_2nd"/>
    <property type="match status" value="1"/>
</dbReference>
<feature type="chain" id="PRO_5045949436" evidence="3">
    <location>
        <begin position="28"/>
        <end position="763"/>
    </location>
</feature>
<dbReference type="InterPro" id="IPR013780">
    <property type="entry name" value="Glyco_hydro_b"/>
</dbReference>
<dbReference type="Proteomes" id="UP000619761">
    <property type="component" value="Unassembled WGS sequence"/>
</dbReference>
<evidence type="ECO:0000256" key="2">
    <source>
        <dbReference type="RuleBase" id="RU361185"/>
    </source>
</evidence>
<dbReference type="InterPro" id="IPR051816">
    <property type="entry name" value="Glycosyl_Hydrolase_31"/>
</dbReference>
<feature type="domain" description="Glycosyl hydrolase family 31 C-terminal" evidence="5">
    <location>
        <begin position="564"/>
        <end position="646"/>
    </location>
</feature>
<dbReference type="SUPFAM" id="SSF51011">
    <property type="entry name" value="Glycosyl hydrolase domain"/>
    <property type="match status" value="1"/>
</dbReference>
<name>A0ABQ3BD26_9GAMM</name>
<organism evidence="6 7">
    <name type="scientific">Cellvibrio zantedeschiae</name>
    <dbReference type="NCBI Taxonomy" id="1237077"/>
    <lineage>
        <taxon>Bacteria</taxon>
        <taxon>Pseudomonadati</taxon>
        <taxon>Pseudomonadota</taxon>
        <taxon>Gammaproteobacteria</taxon>
        <taxon>Cellvibrionales</taxon>
        <taxon>Cellvibrionaceae</taxon>
        <taxon>Cellvibrio</taxon>
    </lineage>
</organism>
<dbReference type="CDD" id="cd14752">
    <property type="entry name" value="GH31_N"/>
    <property type="match status" value="1"/>
</dbReference>
<keyword evidence="2" id="KW-0378">Hydrolase</keyword>
<dbReference type="InterPro" id="IPR000322">
    <property type="entry name" value="Glyco_hydro_31_TIM"/>
</dbReference>
<feature type="signal peptide" evidence="3">
    <location>
        <begin position="1"/>
        <end position="27"/>
    </location>
</feature>
<proteinExistence type="inferred from homology"/>
<dbReference type="EMBL" id="BMYZ01000003">
    <property type="protein sequence ID" value="GGY84670.1"/>
    <property type="molecule type" value="Genomic_DNA"/>
</dbReference>
<sequence>MMNRKAILNFLSLPVFILFGSISLSSAAQEKASLIDDTQKLNVEISKNKIAVDVFSKNKKIIALDDIRFNDTAASRWTLSNTSENSITLVGEFPAHVDFYNPVTNTQPRSVNLTLSKVAGGFRLNAEPAWGRSTALHFNYLGDHFFGLSEPLQPDAQVSPDLTGSSINVDINSEDAYLHENYATAYSAFYISSFGYGSFFDSFARGRYDLAINGKNRITHDTGKLDWYVFPGDDGVAIQQKYFALIGAPKHVPAWGLGPMGWRDQNNGGAPEILDDVKKMRELKIPFTSWFVDRPYSDGAHAWSKMNFNSLFANPAQWINQLRTQEGLEFMTWTATATFNDYSVAKHLPGRFSYLDLSDAATVNVFQKALAEKQHAFGVKGHKMDRADEVFPAAEDWADKNVTIPERRNKYSYLMAKVHDEALRKQWGDDQLTFARSAYQRSQPYLSAIWGGDPRTSWEGLQSNIANAMRSSFMGFPVWGTDVGGYQGDGYIPENLYIRWMQAGSMSGLFEIKLDGAGGAGNDRMPWRYDEKFQAIFRKICEERMQFLPYLYSLANTSATKGALMQPLAYRHLLDKNTYAIADEFYLGNALLIAPVLHDGETRSVYLPKGNWIDFDNTAQRYEGGKTIKVNAPLNTLPRFIAENSIFVQGDTFKGSNRNWSNQASHLTIFANPAQAKGDTTFTYVDLLDGNKQKSFVMQRDKKKISLDIPALNHASELTVFLVKSPKNISLNGKAATWKFDESTQQIRLPLGLNENSKVEINL</sequence>
<evidence type="ECO:0000256" key="3">
    <source>
        <dbReference type="SAM" id="SignalP"/>
    </source>
</evidence>
<reference evidence="7" key="1">
    <citation type="journal article" date="2019" name="Int. J. Syst. Evol. Microbiol.">
        <title>The Global Catalogue of Microorganisms (GCM) 10K type strain sequencing project: providing services to taxonomists for standard genome sequencing and annotation.</title>
        <authorList>
            <consortium name="The Broad Institute Genomics Platform"/>
            <consortium name="The Broad Institute Genome Sequencing Center for Infectious Disease"/>
            <person name="Wu L."/>
            <person name="Ma J."/>
        </authorList>
    </citation>
    <scope>NUCLEOTIDE SEQUENCE [LARGE SCALE GENOMIC DNA]</scope>
    <source>
        <strain evidence="7">KCTC 32239</strain>
    </source>
</reference>
<dbReference type="Gene3D" id="2.60.40.1180">
    <property type="entry name" value="Golgi alpha-mannosidase II"/>
    <property type="match status" value="1"/>
</dbReference>
<dbReference type="RefSeq" id="WP_189420429.1">
    <property type="nucleotide sequence ID" value="NZ_BMYZ01000003.1"/>
</dbReference>
<dbReference type="InterPro" id="IPR011013">
    <property type="entry name" value="Gal_mutarotase_sf_dom"/>
</dbReference>
<evidence type="ECO:0000313" key="6">
    <source>
        <dbReference type="EMBL" id="GGY84670.1"/>
    </source>
</evidence>
<dbReference type="Pfam" id="PF21365">
    <property type="entry name" value="Glyco_hydro_31_3rd"/>
    <property type="match status" value="1"/>
</dbReference>
<gene>
    <name evidence="6" type="ORF">GCM10011613_32090</name>
</gene>
<protein>
    <submittedName>
        <fullName evidence="6">Uncharacterized protein</fullName>
    </submittedName>
</protein>
<comment type="similarity">
    <text evidence="1 2">Belongs to the glycosyl hydrolase 31 family.</text>
</comment>
<dbReference type="SUPFAM" id="SSF74650">
    <property type="entry name" value="Galactose mutarotase-like"/>
    <property type="match status" value="1"/>
</dbReference>
<evidence type="ECO:0000313" key="7">
    <source>
        <dbReference type="Proteomes" id="UP000619761"/>
    </source>
</evidence>
<dbReference type="PANTHER" id="PTHR43863">
    <property type="entry name" value="HYDROLASE, PUTATIVE (AFU_ORTHOLOGUE AFUA_1G03140)-RELATED"/>
    <property type="match status" value="1"/>
</dbReference>
<comment type="caution">
    <text evidence="6">The sequence shown here is derived from an EMBL/GenBank/DDBJ whole genome shotgun (WGS) entry which is preliminary data.</text>
</comment>
<evidence type="ECO:0000259" key="5">
    <source>
        <dbReference type="Pfam" id="PF21365"/>
    </source>
</evidence>
<feature type="domain" description="Glycoside hydrolase family 31 TIM barrel" evidence="4">
    <location>
        <begin position="250"/>
        <end position="554"/>
    </location>
</feature>
<dbReference type="SUPFAM" id="SSF51445">
    <property type="entry name" value="(Trans)glycosidases"/>
    <property type="match status" value="1"/>
</dbReference>
<evidence type="ECO:0000259" key="4">
    <source>
        <dbReference type="Pfam" id="PF01055"/>
    </source>
</evidence>
<dbReference type="PANTHER" id="PTHR43863:SF2">
    <property type="entry name" value="MALTASE-GLUCOAMYLASE"/>
    <property type="match status" value="1"/>
</dbReference>
<accession>A0ABQ3BD26</accession>
<keyword evidence="3" id="KW-0732">Signal</keyword>
<evidence type="ECO:0000256" key="1">
    <source>
        <dbReference type="ARBA" id="ARBA00007806"/>
    </source>
</evidence>
<keyword evidence="2" id="KW-0326">Glycosidase</keyword>
<keyword evidence="7" id="KW-1185">Reference proteome</keyword>
<dbReference type="InterPro" id="IPR048395">
    <property type="entry name" value="Glyco_hydro_31_C"/>
</dbReference>
<dbReference type="Gene3D" id="3.20.20.80">
    <property type="entry name" value="Glycosidases"/>
    <property type="match status" value="1"/>
</dbReference>
<dbReference type="InterPro" id="IPR017853">
    <property type="entry name" value="GH"/>
</dbReference>
<dbReference type="Gene3D" id="2.60.40.1760">
    <property type="entry name" value="glycosyl hydrolase (family 31)"/>
    <property type="match status" value="1"/>
</dbReference>